<evidence type="ECO:0000313" key="3">
    <source>
        <dbReference type="Proteomes" id="UP000192330"/>
    </source>
</evidence>
<gene>
    <name evidence="2" type="ORF">SAMN06295998_103227</name>
</gene>
<dbReference type="OrthoDB" id="9854645at2"/>
<protein>
    <submittedName>
        <fullName evidence="2">Uncharacterized protein</fullName>
    </submittedName>
</protein>
<evidence type="ECO:0000313" key="2">
    <source>
        <dbReference type="EMBL" id="SMC63300.1"/>
    </source>
</evidence>
<evidence type="ECO:0000256" key="1">
    <source>
        <dbReference type="SAM" id="MobiDB-lite"/>
    </source>
</evidence>
<dbReference type="STRING" id="1387277.SAMN06295998_103227"/>
<feature type="compositionally biased region" description="Polar residues" evidence="1">
    <location>
        <begin position="1"/>
        <end position="12"/>
    </location>
</feature>
<dbReference type="RefSeq" id="WP_084351635.1">
    <property type="nucleotide sequence ID" value="NZ_FWYD01000003.1"/>
</dbReference>
<dbReference type="EMBL" id="FWYD01000003">
    <property type="protein sequence ID" value="SMC63300.1"/>
    <property type="molecule type" value="Genomic_DNA"/>
</dbReference>
<dbReference type="Proteomes" id="UP000192330">
    <property type="component" value="Unassembled WGS sequence"/>
</dbReference>
<organism evidence="2 3">
    <name type="scientific">Primorskyibacter flagellatus</name>
    <dbReference type="NCBI Taxonomy" id="1387277"/>
    <lineage>
        <taxon>Bacteria</taxon>
        <taxon>Pseudomonadati</taxon>
        <taxon>Pseudomonadota</taxon>
        <taxon>Alphaproteobacteria</taxon>
        <taxon>Rhodobacterales</taxon>
        <taxon>Roseobacteraceae</taxon>
        <taxon>Primorskyibacter</taxon>
    </lineage>
</organism>
<dbReference type="AlphaFoldDB" id="A0A1W2AS06"/>
<sequence>MSQTANTPTRSAQDALKHLEQSLAYYSPEPQTETQPAARAQPKPAHDAFAARLASWFSDYKAA</sequence>
<proteinExistence type="predicted"/>
<reference evidence="2 3" key="1">
    <citation type="submission" date="2017-04" db="EMBL/GenBank/DDBJ databases">
        <authorList>
            <person name="Afonso C.L."/>
            <person name="Miller P.J."/>
            <person name="Scott M.A."/>
            <person name="Spackman E."/>
            <person name="Goraichik I."/>
            <person name="Dimitrov K.M."/>
            <person name="Suarez D.L."/>
            <person name="Swayne D.E."/>
        </authorList>
    </citation>
    <scope>NUCLEOTIDE SEQUENCE [LARGE SCALE GENOMIC DNA]</scope>
    <source>
        <strain evidence="2 3">CGMCC 1.12644</strain>
    </source>
</reference>
<name>A0A1W2AS06_9RHOB</name>
<keyword evidence="3" id="KW-1185">Reference proteome</keyword>
<accession>A0A1W2AS06</accession>
<feature type="region of interest" description="Disordered" evidence="1">
    <location>
        <begin position="1"/>
        <end position="46"/>
    </location>
</feature>